<sequence>MSGFDFEDNNPKHAPKDAFNNMGAMIDLETLGTVSGSPIVTIGAVLFDPYVCDSSEELIRRGLNIKIDLSDSIDKSRGVEGKTIRWWFEQEDTAIKALVGPDAISIKEALIKLYKYCNDRGNFMNDEFFPGLADMPMCSTFWAKDPDFDMVLLRYYYELLNEKLPWNYFACRSVRTVEALAWADPSSKPEFKIPGVAHNAMWDAVHQAMRIQAAMKELGRTIDAGVAFKNWEGEKA</sequence>
<protein>
    <recommendedName>
        <fullName evidence="1">3'-5' exoribonuclease Rv2179c-like domain-containing protein</fullName>
    </recommendedName>
</protein>
<evidence type="ECO:0000313" key="2">
    <source>
        <dbReference type="EMBL" id="KKL82889.1"/>
    </source>
</evidence>
<dbReference type="InterPro" id="IPR033390">
    <property type="entry name" value="Rv2179c-like"/>
</dbReference>
<organism evidence="2">
    <name type="scientific">marine sediment metagenome</name>
    <dbReference type="NCBI Taxonomy" id="412755"/>
    <lineage>
        <taxon>unclassified sequences</taxon>
        <taxon>metagenomes</taxon>
        <taxon>ecological metagenomes</taxon>
    </lineage>
</organism>
<reference evidence="2" key="1">
    <citation type="journal article" date="2015" name="Nature">
        <title>Complex archaea that bridge the gap between prokaryotes and eukaryotes.</title>
        <authorList>
            <person name="Spang A."/>
            <person name="Saw J.H."/>
            <person name="Jorgensen S.L."/>
            <person name="Zaremba-Niedzwiedzka K."/>
            <person name="Martijn J."/>
            <person name="Lind A.E."/>
            <person name="van Eijk R."/>
            <person name="Schleper C."/>
            <person name="Guy L."/>
            <person name="Ettema T.J."/>
        </authorList>
    </citation>
    <scope>NUCLEOTIDE SEQUENCE</scope>
</reference>
<dbReference type="AlphaFoldDB" id="A0A0F9F952"/>
<gene>
    <name evidence="2" type="ORF">LCGC14_1980270</name>
</gene>
<dbReference type="Gene3D" id="3.30.420.10">
    <property type="entry name" value="Ribonuclease H-like superfamily/Ribonuclease H"/>
    <property type="match status" value="1"/>
</dbReference>
<dbReference type="SUPFAM" id="SSF53098">
    <property type="entry name" value="Ribonuclease H-like"/>
    <property type="match status" value="1"/>
</dbReference>
<dbReference type="InterPro" id="IPR036397">
    <property type="entry name" value="RNaseH_sf"/>
</dbReference>
<accession>A0A0F9F952</accession>
<dbReference type="Pfam" id="PF16473">
    <property type="entry name" value="Rv2179c-like"/>
    <property type="match status" value="1"/>
</dbReference>
<feature type="domain" description="3'-5' exoribonuclease Rv2179c-like" evidence="1">
    <location>
        <begin position="24"/>
        <end position="213"/>
    </location>
</feature>
<dbReference type="EMBL" id="LAZR01022145">
    <property type="protein sequence ID" value="KKL82889.1"/>
    <property type="molecule type" value="Genomic_DNA"/>
</dbReference>
<name>A0A0F9F952_9ZZZZ</name>
<dbReference type="GO" id="GO:0003676">
    <property type="term" value="F:nucleic acid binding"/>
    <property type="evidence" value="ECO:0007669"/>
    <property type="project" value="InterPro"/>
</dbReference>
<comment type="caution">
    <text evidence="2">The sequence shown here is derived from an EMBL/GenBank/DDBJ whole genome shotgun (WGS) entry which is preliminary data.</text>
</comment>
<dbReference type="InterPro" id="IPR012337">
    <property type="entry name" value="RNaseH-like_sf"/>
</dbReference>
<proteinExistence type="predicted"/>
<evidence type="ECO:0000259" key="1">
    <source>
        <dbReference type="Pfam" id="PF16473"/>
    </source>
</evidence>